<evidence type="ECO:0000313" key="6">
    <source>
        <dbReference type="RefSeq" id="XP_046591602.1"/>
    </source>
</evidence>
<dbReference type="PROSITE" id="PS50835">
    <property type="entry name" value="IG_LIKE"/>
    <property type="match status" value="1"/>
</dbReference>
<evidence type="ECO:0000259" key="4">
    <source>
        <dbReference type="PROSITE" id="PS50835"/>
    </source>
</evidence>
<feature type="chain" id="PRO_5046257993" evidence="3">
    <location>
        <begin position="22"/>
        <end position="1135"/>
    </location>
</feature>
<feature type="compositionally biased region" description="Basic and acidic residues" evidence="2">
    <location>
        <begin position="1078"/>
        <end position="1089"/>
    </location>
</feature>
<feature type="compositionally biased region" description="Polar residues" evidence="2">
    <location>
        <begin position="1060"/>
        <end position="1073"/>
    </location>
</feature>
<feature type="compositionally biased region" description="Polar residues" evidence="2">
    <location>
        <begin position="1090"/>
        <end position="1107"/>
    </location>
</feature>
<proteinExistence type="predicted"/>
<dbReference type="SUPFAM" id="SSF48726">
    <property type="entry name" value="Immunoglobulin"/>
    <property type="match status" value="1"/>
</dbReference>
<feature type="domain" description="Ig-like" evidence="4">
    <location>
        <begin position="34"/>
        <end position="121"/>
    </location>
</feature>
<feature type="coiled-coil region" evidence="1">
    <location>
        <begin position="274"/>
        <end position="301"/>
    </location>
</feature>
<feature type="region of interest" description="Disordered" evidence="2">
    <location>
        <begin position="1060"/>
        <end position="1135"/>
    </location>
</feature>
<keyword evidence="1" id="KW-0175">Coiled coil</keyword>
<feature type="signal peptide" evidence="3">
    <location>
        <begin position="1"/>
        <end position="21"/>
    </location>
</feature>
<feature type="coiled-coil region" evidence="1">
    <location>
        <begin position="760"/>
        <end position="794"/>
    </location>
</feature>
<evidence type="ECO:0000256" key="2">
    <source>
        <dbReference type="SAM" id="MobiDB-lite"/>
    </source>
</evidence>
<keyword evidence="3" id="KW-0732">Signal</keyword>
<feature type="coiled-coil region" evidence="1">
    <location>
        <begin position="876"/>
        <end position="914"/>
    </location>
</feature>
<evidence type="ECO:0000256" key="1">
    <source>
        <dbReference type="SAM" id="Coils"/>
    </source>
</evidence>
<protein>
    <submittedName>
        <fullName evidence="6">Cytadherence high molecular weight protein 2 isoform X1</fullName>
    </submittedName>
</protein>
<dbReference type="SMART" id="SM00409">
    <property type="entry name" value="IG"/>
    <property type="match status" value="1"/>
</dbReference>
<feature type="compositionally biased region" description="Polar residues" evidence="2">
    <location>
        <begin position="1022"/>
        <end position="1033"/>
    </location>
</feature>
<gene>
    <name evidence="6" type="primary">LOC107217778</name>
</gene>
<name>A0ABM3FUC2_NEOLC</name>
<accession>A0ABM3FUC2</accession>
<feature type="region of interest" description="Disordered" evidence="2">
    <location>
        <begin position="1020"/>
        <end position="1040"/>
    </location>
</feature>
<evidence type="ECO:0000313" key="5">
    <source>
        <dbReference type="Proteomes" id="UP000829291"/>
    </source>
</evidence>
<dbReference type="Gene3D" id="2.60.40.10">
    <property type="entry name" value="Immunoglobulins"/>
    <property type="match status" value="1"/>
</dbReference>
<keyword evidence="5" id="KW-1185">Reference proteome</keyword>
<dbReference type="RefSeq" id="XP_046591602.1">
    <property type="nucleotide sequence ID" value="XM_046735646.1"/>
</dbReference>
<dbReference type="InterPro" id="IPR036179">
    <property type="entry name" value="Ig-like_dom_sf"/>
</dbReference>
<dbReference type="InterPro" id="IPR007110">
    <property type="entry name" value="Ig-like_dom"/>
</dbReference>
<feature type="coiled-coil region" evidence="1">
    <location>
        <begin position="570"/>
        <end position="604"/>
    </location>
</feature>
<sequence length="1135" mass="129038">MDRHLWLGVTLLFAISQGVRCLRDVSLEVLPEVVQRGQEAILRCRYDLQDRPLYSVKWYRGNHEFYRFAPKDSPATKTFPIAGINVDVTNSNGSQVMLRNVDFRLSGNFSCEVTADAPSFSTAFVTKNLNVVSLPQGRPAIATGRDRYDPGDTLEANCTSPPSKPSTHLSFTLNNVPVGQANVKQRKFDSNFDGHQHLGTSPGLLGSELSLVLKLLPSHYVNGQLNLRCLAEIPAVYTSMSEVQLGPGQREPIPERANASLKPIGKRLHQRSVKEMELSEVDELLHEMEATEAELAKRISNRSSYQLRQGDVCHPNSISENDVRFKEVNWDQGFNSASPACRLDSNSQCTKLSDPHQNLPTAVTNICMAFDEDSLHFDATDKMIADFKTWRYNCCPTVPQKVEQANNNHKDSMAMSEDLEKQTYARSNSLSNANIDVNKKIIGSDQPTIAVNSDNAHLHASNDRTNSNTAASNLHSDTSKAYTPVHSTHVESGQRQFAQSHRNSYSTGNLLNCTNEDIHVFQNVDATHKMGNDAATNTEFSRKSHRLLTLSDFWESDPSKSQEDMLRIKLEEEKFRRDHCEHLIQELQKRLLEQQEKVAVAVRVDNEKNVVITRLQNAWTKLKLRWQVLEAESSDLHLTLKNVKDKHRTECTELQSQIKRYEGELSKALDLAGGYKEKSDTLTKEKLDLLKSHADELENYKSLVQEVENRYSQLKDEYNKVLDHNQQLGVALKNTQQEVNKERLRGGEVREEMGVIHKALDACEAELIVLRQEKENLQLKLKEETNRNHILEQNKSTLLTAIDEAKMAEKAANAEAKSIAAQQERIRIELREVYQKQVDEVVKAKLQEFQSQLDAAESAFHSELESRQRAIAECAARKIKTVLDKHQLEINLLEEKHKEEKRLYEIQLAQAMQQVSMLNTKLNSQHANKTQLAEQLHSVMQRQWQQALQIISGGNMDNLTPIQRIHAEKFFENKHPMKSESSPNIGSSIMEPMRLESHSMPVIDGRGFLSARLTEERDGYAKSNTLTDNTPLTSRRDQPKDDLRRYIKMILDMQQPKSNFVQAPCSESRQSPTPICREVPRKHYTKKEQSFLSEDSSVVWQPSSEVFTQEESEYVSVPEKPAAKGDQQKNKPPWK</sequence>
<reference evidence="6" key="1">
    <citation type="submission" date="2025-08" db="UniProtKB">
        <authorList>
            <consortium name="RefSeq"/>
        </authorList>
    </citation>
    <scope>IDENTIFICATION</scope>
    <source>
        <tissue evidence="6">Thorax and Abdomen</tissue>
    </source>
</reference>
<dbReference type="InterPro" id="IPR013783">
    <property type="entry name" value="Ig-like_fold"/>
</dbReference>
<dbReference type="PANTHER" id="PTHR21261:SF6">
    <property type="entry name" value="BEATEN PATH IIA-RELATED"/>
    <property type="match status" value="1"/>
</dbReference>
<organism evidence="5 6">
    <name type="scientific">Neodiprion lecontei</name>
    <name type="common">Redheaded pine sawfly</name>
    <dbReference type="NCBI Taxonomy" id="441921"/>
    <lineage>
        <taxon>Eukaryota</taxon>
        <taxon>Metazoa</taxon>
        <taxon>Ecdysozoa</taxon>
        <taxon>Arthropoda</taxon>
        <taxon>Hexapoda</taxon>
        <taxon>Insecta</taxon>
        <taxon>Pterygota</taxon>
        <taxon>Neoptera</taxon>
        <taxon>Endopterygota</taxon>
        <taxon>Hymenoptera</taxon>
        <taxon>Tenthredinoidea</taxon>
        <taxon>Diprionidae</taxon>
        <taxon>Diprioninae</taxon>
        <taxon>Neodiprion</taxon>
    </lineage>
</organism>
<feature type="coiled-coil region" evidence="1">
    <location>
        <begin position="644"/>
        <end position="724"/>
    </location>
</feature>
<dbReference type="InterPro" id="IPR003599">
    <property type="entry name" value="Ig_sub"/>
</dbReference>
<dbReference type="Proteomes" id="UP000829291">
    <property type="component" value="Chromosome 3"/>
</dbReference>
<dbReference type="PANTHER" id="PTHR21261">
    <property type="entry name" value="BEAT PROTEIN"/>
    <property type="match status" value="1"/>
</dbReference>
<dbReference type="GeneID" id="107217778"/>
<evidence type="ECO:0000256" key="3">
    <source>
        <dbReference type="SAM" id="SignalP"/>
    </source>
</evidence>